<evidence type="ECO:0000313" key="2">
    <source>
        <dbReference type="EMBL" id="MPY10740.1"/>
    </source>
</evidence>
<dbReference type="Proteomes" id="UP000326464">
    <property type="component" value="Unassembled WGS sequence"/>
</dbReference>
<dbReference type="AlphaFoldDB" id="A0A7X1NPV5"/>
<feature type="transmembrane region" description="Helical" evidence="1">
    <location>
        <begin position="23"/>
        <end position="48"/>
    </location>
</feature>
<sequence length="86" mass="8981">MVVGAAYSAAVTYLAISTGAPGVSAAMIGLMVILALTAAIVVIPGWHFERGSVLYRRHIASRPDIRHELEKIAVGRTPGGLPFGPL</sequence>
<evidence type="ECO:0000313" key="3">
    <source>
        <dbReference type="Proteomes" id="UP000326464"/>
    </source>
</evidence>
<keyword evidence="1" id="KW-1133">Transmembrane helix</keyword>
<accession>A0A7X1NPV5</accession>
<protein>
    <submittedName>
        <fullName evidence="2">Uncharacterized protein</fullName>
    </submittedName>
</protein>
<reference evidence="3" key="1">
    <citation type="submission" date="2019-07" db="EMBL/GenBank/DDBJ databases">
        <title>Arthrobacter KR32 sp. nov., isolated from mountain cheese made of cows milk.</title>
        <authorList>
            <person name="Flegler A."/>
        </authorList>
    </citation>
    <scope>NUCLEOTIDE SEQUENCE [LARGE SCALE GENOMIC DNA]</scope>
    <source>
        <strain evidence="3">KR32</strain>
    </source>
</reference>
<keyword evidence="1" id="KW-0812">Transmembrane</keyword>
<keyword evidence="1" id="KW-0472">Membrane</keyword>
<proteinExistence type="predicted"/>
<dbReference type="EMBL" id="VJXX01000002">
    <property type="protein sequence ID" value="MPY10740.1"/>
    <property type="molecule type" value="Genomic_DNA"/>
</dbReference>
<evidence type="ECO:0000256" key="1">
    <source>
        <dbReference type="SAM" id="Phobius"/>
    </source>
</evidence>
<organism evidence="2 3">
    <name type="scientific">Arthrobacter bussei</name>
    <dbReference type="NCBI Taxonomy" id="2594179"/>
    <lineage>
        <taxon>Bacteria</taxon>
        <taxon>Bacillati</taxon>
        <taxon>Actinomycetota</taxon>
        <taxon>Actinomycetes</taxon>
        <taxon>Micrococcales</taxon>
        <taxon>Micrococcaceae</taxon>
        <taxon>Arthrobacter</taxon>
    </lineage>
</organism>
<dbReference type="RefSeq" id="WP_152814324.1">
    <property type="nucleotide sequence ID" value="NZ_VJXX01000002.1"/>
</dbReference>
<name>A0A7X1NPV5_9MICC</name>
<keyword evidence="3" id="KW-1185">Reference proteome</keyword>
<gene>
    <name evidence="2" type="ORF">FNH21_08420</name>
</gene>
<comment type="caution">
    <text evidence="2">The sequence shown here is derived from an EMBL/GenBank/DDBJ whole genome shotgun (WGS) entry which is preliminary data.</text>
</comment>